<comment type="similarity">
    <text evidence="2">Belongs to the NAD(P)-dependent epimerase/dehydratase family. Dihydroflavonol-4-reductase subfamily.</text>
</comment>
<keyword evidence="1" id="KW-0560">Oxidoreductase</keyword>
<evidence type="ECO:0000256" key="2">
    <source>
        <dbReference type="ARBA" id="ARBA00023445"/>
    </source>
</evidence>
<dbReference type="SUPFAM" id="SSF51735">
    <property type="entry name" value="NAD(P)-binding Rossmann-fold domains"/>
    <property type="match status" value="1"/>
</dbReference>
<evidence type="ECO:0000313" key="4">
    <source>
        <dbReference type="EMBL" id="AOW06888.1"/>
    </source>
</evidence>
<evidence type="ECO:0000259" key="3">
    <source>
        <dbReference type="Pfam" id="PF01370"/>
    </source>
</evidence>
<feature type="domain" description="NAD-dependent epimerase/dehydratase" evidence="3">
    <location>
        <begin position="3"/>
        <end position="243"/>
    </location>
</feature>
<dbReference type="Proteomes" id="UP000182444">
    <property type="component" value="Chromosome 1F"/>
</dbReference>
<evidence type="ECO:0000313" key="6">
    <source>
        <dbReference type="Proteomes" id="UP000182444"/>
    </source>
</evidence>
<dbReference type="eggNOG" id="KOG1502">
    <property type="taxonomic scope" value="Eukaryota"/>
</dbReference>
<dbReference type="InterPro" id="IPR036291">
    <property type="entry name" value="NAD(P)-bd_dom_sf"/>
</dbReference>
<dbReference type="AlphaFoldDB" id="A0A1D8NMN6"/>
<dbReference type="KEGG" id="yli:2908334"/>
<dbReference type="VEuPathDB" id="FungiDB:YALI0_F09075g"/>
<reference evidence="5 7" key="2">
    <citation type="submission" date="2018-07" db="EMBL/GenBank/DDBJ databases">
        <title>Draft Genome Assemblies for Five Robust Yarrowia lipolytica Strains Exhibiting High Lipid Production and Pentose Sugar Utilization and Sugar Alcohol Secretion from Undetoxified Lignocellulosic Biomass Hydrolysates.</title>
        <authorList>
            <consortium name="DOE Joint Genome Institute"/>
            <person name="Walker C."/>
            <person name="Ryu S."/>
            <person name="Na H."/>
            <person name="Zane M."/>
            <person name="LaButti K."/>
            <person name="Lipzen A."/>
            <person name="Haridas S."/>
            <person name="Barry K."/>
            <person name="Grigoriev I.V."/>
            <person name="Quarterman J."/>
            <person name="Slininger P."/>
            <person name="Dien B."/>
            <person name="Trinh C.T."/>
        </authorList>
    </citation>
    <scope>NUCLEOTIDE SEQUENCE [LARGE SCALE GENOMIC DNA]</scope>
    <source>
        <strain evidence="5 7">YB392</strain>
    </source>
</reference>
<name>A0A1D8NMN6_YARLL</name>
<proteinExistence type="inferred from homology"/>
<organism evidence="4 6">
    <name type="scientific">Yarrowia lipolytica</name>
    <name type="common">Candida lipolytica</name>
    <dbReference type="NCBI Taxonomy" id="4952"/>
    <lineage>
        <taxon>Eukaryota</taxon>
        <taxon>Fungi</taxon>
        <taxon>Dikarya</taxon>
        <taxon>Ascomycota</taxon>
        <taxon>Saccharomycotina</taxon>
        <taxon>Dipodascomycetes</taxon>
        <taxon>Dipodascales</taxon>
        <taxon>Dipodascales incertae sedis</taxon>
        <taxon>Yarrowia</taxon>
    </lineage>
</organism>
<dbReference type="EMBL" id="CP017558">
    <property type="protein sequence ID" value="AOW06888.1"/>
    <property type="molecule type" value="Genomic_DNA"/>
</dbReference>
<dbReference type="Gene3D" id="3.40.50.720">
    <property type="entry name" value="NAD(P)-binding Rossmann-like Domain"/>
    <property type="match status" value="1"/>
</dbReference>
<dbReference type="OMA" id="KNEECWA"/>
<dbReference type="EMBL" id="KZ857332">
    <property type="protein sequence ID" value="RDW26724.1"/>
    <property type="molecule type" value="Genomic_DNA"/>
</dbReference>
<dbReference type="PANTHER" id="PTHR10366">
    <property type="entry name" value="NAD DEPENDENT EPIMERASE/DEHYDRATASE"/>
    <property type="match status" value="1"/>
</dbReference>
<evidence type="ECO:0000256" key="1">
    <source>
        <dbReference type="ARBA" id="ARBA00023002"/>
    </source>
</evidence>
<reference evidence="4 6" key="1">
    <citation type="journal article" date="2016" name="PLoS ONE">
        <title>Sequence Assembly of Yarrowia lipolytica Strain W29/CLIB89 Shows Transposable Element Diversity.</title>
        <authorList>
            <person name="Magnan C."/>
            <person name="Yu J."/>
            <person name="Chang I."/>
            <person name="Jahn E."/>
            <person name="Kanomata Y."/>
            <person name="Wu J."/>
            <person name="Zeller M."/>
            <person name="Oakes M."/>
            <person name="Baldi P."/>
            <person name="Sandmeyer S."/>
        </authorList>
    </citation>
    <scope>NUCLEOTIDE SEQUENCE [LARGE SCALE GENOMIC DNA]</scope>
    <source>
        <strain evidence="4">CLIB89</strain>
        <strain evidence="6">CLIB89(W29)</strain>
    </source>
</reference>
<evidence type="ECO:0000313" key="5">
    <source>
        <dbReference type="EMBL" id="RDW26724.1"/>
    </source>
</evidence>
<sequence>MSVLLTGSTGFIATHVLDQLLSKGLSVVATYRSESKVDFLKKRFEGKSVEFVLLSDIESESEVKDIFNKNPQITKVIHTASPFHFNFTDPLTEVLQPAVNGTKAVLNAIPEHVTHVVVTSSVAAVVDIKYIDDYNEIITEDSWNGISWEDAEKKGGSFTYRGSKTFAEKAAWELHKKAKYNLVTILPPLVFGPVYGQTDTLNTSNEQLVDALKKGSNFRYAGTYVDVRDTAAAHVAAIDATESARWLTIGGYYTRQEILDITNKEFPEFHADKGTPGDYSGLKRAFRYDNSKTNKVFPRKYITLKQTVEDTFRGIDPKYINKL</sequence>
<dbReference type="GO" id="GO:0016616">
    <property type="term" value="F:oxidoreductase activity, acting on the CH-OH group of donors, NAD or NADP as acceptor"/>
    <property type="evidence" value="ECO:0007669"/>
    <property type="project" value="TreeGrafter"/>
</dbReference>
<dbReference type="PANTHER" id="PTHR10366:SF564">
    <property type="entry name" value="STEROL-4-ALPHA-CARBOXYLATE 3-DEHYDROGENASE, DECARBOXYLATING"/>
    <property type="match status" value="1"/>
</dbReference>
<gene>
    <name evidence="5" type="ORF">B0I71DRAFT_130345</name>
    <name evidence="4" type="ORF">YALI1_F12649g</name>
</gene>
<evidence type="ECO:0000313" key="7">
    <source>
        <dbReference type="Proteomes" id="UP000256601"/>
    </source>
</evidence>
<protein>
    <recommendedName>
        <fullName evidence="3">NAD-dependent epimerase/dehydratase domain-containing protein</fullName>
    </recommendedName>
</protein>
<dbReference type="GeneID" id="2908334"/>
<accession>A0A1D8NMN6</accession>
<dbReference type="VEuPathDB" id="FungiDB:YALI1_F12649g"/>
<dbReference type="InterPro" id="IPR001509">
    <property type="entry name" value="Epimerase_deHydtase"/>
</dbReference>
<dbReference type="Proteomes" id="UP000256601">
    <property type="component" value="Unassembled WGS sequence"/>
</dbReference>
<dbReference type="InterPro" id="IPR050425">
    <property type="entry name" value="NAD(P)_dehydrat-like"/>
</dbReference>
<dbReference type="Pfam" id="PF01370">
    <property type="entry name" value="Epimerase"/>
    <property type="match status" value="1"/>
</dbReference>